<dbReference type="Gene3D" id="3.30.70.270">
    <property type="match status" value="1"/>
</dbReference>
<evidence type="ECO:0000256" key="2">
    <source>
        <dbReference type="ARBA" id="ARBA00012528"/>
    </source>
</evidence>
<dbReference type="InterPro" id="IPR058544">
    <property type="entry name" value="ETR1_N"/>
</dbReference>
<dbReference type="GO" id="GO:0043709">
    <property type="term" value="P:cell adhesion involved in single-species biofilm formation"/>
    <property type="evidence" value="ECO:0007669"/>
    <property type="project" value="TreeGrafter"/>
</dbReference>
<proteinExistence type="predicted"/>
<evidence type="ECO:0000259" key="6">
    <source>
        <dbReference type="PROSITE" id="PS50887"/>
    </source>
</evidence>
<comment type="cofactor">
    <cofactor evidence="1">
        <name>Mg(2+)</name>
        <dbReference type="ChEBI" id="CHEBI:18420"/>
    </cofactor>
</comment>
<evidence type="ECO:0000256" key="5">
    <source>
        <dbReference type="SAM" id="Phobius"/>
    </source>
</evidence>
<comment type="catalytic activity">
    <reaction evidence="3">
        <text>2 GTP = 3',3'-c-di-GMP + 2 diphosphate</text>
        <dbReference type="Rhea" id="RHEA:24898"/>
        <dbReference type="ChEBI" id="CHEBI:33019"/>
        <dbReference type="ChEBI" id="CHEBI:37565"/>
        <dbReference type="ChEBI" id="CHEBI:58805"/>
        <dbReference type="EC" id="2.7.7.65"/>
    </reaction>
</comment>
<dbReference type="Pfam" id="PF00990">
    <property type="entry name" value="GGDEF"/>
    <property type="match status" value="1"/>
</dbReference>
<accession>A0A9J6RK96</accession>
<evidence type="ECO:0000313" key="7">
    <source>
        <dbReference type="EMBL" id="MCZ0864907.1"/>
    </source>
</evidence>
<dbReference type="PANTHER" id="PTHR45138">
    <property type="entry name" value="REGULATORY COMPONENTS OF SENSORY TRANSDUCTION SYSTEM"/>
    <property type="match status" value="1"/>
</dbReference>
<dbReference type="AlphaFoldDB" id="A0A9J6RK96"/>
<dbReference type="GO" id="GO:1902201">
    <property type="term" value="P:negative regulation of bacterial-type flagellum-dependent cell motility"/>
    <property type="evidence" value="ECO:0007669"/>
    <property type="project" value="TreeGrafter"/>
</dbReference>
<dbReference type="InterPro" id="IPR029787">
    <property type="entry name" value="Nucleotide_cyclase"/>
</dbReference>
<dbReference type="SUPFAM" id="SSF55073">
    <property type="entry name" value="Nucleotide cyclase"/>
    <property type="match status" value="1"/>
</dbReference>
<keyword evidence="5" id="KW-0472">Membrane</keyword>
<gene>
    <name evidence="7" type="ORF">O0V09_06825</name>
</gene>
<feature type="transmembrane region" description="Helical" evidence="5">
    <location>
        <begin position="92"/>
        <end position="112"/>
    </location>
</feature>
<organism evidence="7 8">
    <name type="scientific">Dasania phycosphaerae</name>
    <dbReference type="NCBI Taxonomy" id="2950436"/>
    <lineage>
        <taxon>Bacteria</taxon>
        <taxon>Pseudomonadati</taxon>
        <taxon>Pseudomonadota</taxon>
        <taxon>Gammaproteobacteria</taxon>
        <taxon>Cellvibrionales</taxon>
        <taxon>Spongiibacteraceae</taxon>
        <taxon>Dasania</taxon>
    </lineage>
</organism>
<dbReference type="PANTHER" id="PTHR45138:SF9">
    <property type="entry name" value="DIGUANYLATE CYCLASE DGCM-RELATED"/>
    <property type="match status" value="1"/>
</dbReference>
<feature type="transmembrane region" description="Helical" evidence="5">
    <location>
        <begin position="60"/>
        <end position="86"/>
    </location>
</feature>
<comment type="caution">
    <text evidence="7">The sequence shown here is derived from an EMBL/GenBank/DDBJ whole genome shotgun (WGS) entry which is preliminary data.</text>
</comment>
<dbReference type="RefSeq" id="WP_258331060.1">
    <property type="nucleotide sequence ID" value="NZ_JAPTGG010000004.1"/>
</dbReference>
<keyword evidence="5" id="KW-0812">Transmembrane</keyword>
<dbReference type="NCBIfam" id="TIGR00254">
    <property type="entry name" value="GGDEF"/>
    <property type="match status" value="1"/>
</dbReference>
<feature type="coiled-coil region" evidence="4">
    <location>
        <begin position="124"/>
        <end position="158"/>
    </location>
</feature>
<dbReference type="GO" id="GO:0052621">
    <property type="term" value="F:diguanylate cyclase activity"/>
    <property type="evidence" value="ECO:0007669"/>
    <property type="project" value="UniProtKB-EC"/>
</dbReference>
<keyword evidence="4" id="KW-0175">Coiled coil</keyword>
<dbReference type="Pfam" id="PF25487">
    <property type="entry name" value="ETR1_N"/>
    <property type="match status" value="1"/>
</dbReference>
<dbReference type="InterPro" id="IPR050469">
    <property type="entry name" value="Diguanylate_Cyclase"/>
</dbReference>
<sequence>MLERLLDGSLMPHGHCLLWREDLLFLHLSGDILTFVAYASIPAALIYMVRKRADLHINSFFILFAAFIAFCGITHAISMLNIWYGYYFIEGLAKFFTGIISILTAIMFWRLMPTIMAIPSSKILAQRNDELLQMQRQLRQANNELEKNAVELRNLASTDTLTGLHNRRLILKLLSKDLEISTRYNRELSLLMVDIDHFKNINDKYGHQMGDHVLSLIAKKLEDECRQTDLVGRYGGEEFLIILPETNQQAAIELAERVRNEVNGLDIGLSIAISCSIGVTSLIKGDSITTLIKRADDALYQAKDQGRNRVVSA</sequence>
<feature type="domain" description="GGDEF" evidence="6">
    <location>
        <begin position="186"/>
        <end position="313"/>
    </location>
</feature>
<dbReference type="PROSITE" id="PS50887">
    <property type="entry name" value="GGDEF"/>
    <property type="match status" value="1"/>
</dbReference>
<dbReference type="Proteomes" id="UP001069090">
    <property type="component" value="Unassembled WGS sequence"/>
</dbReference>
<dbReference type="InterPro" id="IPR000160">
    <property type="entry name" value="GGDEF_dom"/>
</dbReference>
<dbReference type="FunFam" id="3.30.70.270:FF:000001">
    <property type="entry name" value="Diguanylate cyclase domain protein"/>
    <property type="match status" value="1"/>
</dbReference>
<dbReference type="GO" id="GO:0005886">
    <property type="term" value="C:plasma membrane"/>
    <property type="evidence" value="ECO:0007669"/>
    <property type="project" value="TreeGrafter"/>
</dbReference>
<dbReference type="SMART" id="SM00267">
    <property type="entry name" value="GGDEF"/>
    <property type="match status" value="1"/>
</dbReference>
<evidence type="ECO:0000313" key="8">
    <source>
        <dbReference type="Proteomes" id="UP001069090"/>
    </source>
</evidence>
<reference evidence="7 8" key="1">
    <citation type="submission" date="2022-12" db="EMBL/GenBank/DDBJ databases">
        <title>Dasania phycosphaerae sp. nov., isolated from particulate material of the south coast of Korea.</title>
        <authorList>
            <person name="Jiang Y."/>
        </authorList>
    </citation>
    <scope>NUCLEOTIDE SEQUENCE [LARGE SCALE GENOMIC DNA]</scope>
    <source>
        <strain evidence="7 8">GY-19</strain>
    </source>
</reference>
<name>A0A9J6RK96_9GAMM</name>
<dbReference type="EC" id="2.7.7.65" evidence="2"/>
<evidence type="ECO:0000256" key="3">
    <source>
        <dbReference type="ARBA" id="ARBA00034247"/>
    </source>
</evidence>
<keyword evidence="5" id="KW-1133">Transmembrane helix</keyword>
<dbReference type="CDD" id="cd01949">
    <property type="entry name" value="GGDEF"/>
    <property type="match status" value="1"/>
</dbReference>
<protein>
    <recommendedName>
        <fullName evidence="2">diguanylate cyclase</fullName>
        <ecNumber evidence="2">2.7.7.65</ecNumber>
    </recommendedName>
</protein>
<evidence type="ECO:0000256" key="1">
    <source>
        <dbReference type="ARBA" id="ARBA00001946"/>
    </source>
</evidence>
<dbReference type="EMBL" id="JAPTGG010000004">
    <property type="protein sequence ID" value="MCZ0864907.1"/>
    <property type="molecule type" value="Genomic_DNA"/>
</dbReference>
<evidence type="ECO:0000256" key="4">
    <source>
        <dbReference type="SAM" id="Coils"/>
    </source>
</evidence>
<dbReference type="InterPro" id="IPR043128">
    <property type="entry name" value="Rev_trsase/Diguanyl_cyclase"/>
</dbReference>
<keyword evidence="8" id="KW-1185">Reference proteome</keyword>
<feature type="transmembrane region" description="Helical" evidence="5">
    <location>
        <begin position="24"/>
        <end position="48"/>
    </location>
</feature>